<evidence type="ECO:0000313" key="2">
    <source>
        <dbReference type="RefSeq" id="XP_026724521.1"/>
    </source>
</evidence>
<organism evidence="1 2">
    <name type="scientific">Trichoplusia ni</name>
    <name type="common">Cabbage looper</name>
    <dbReference type="NCBI Taxonomy" id="7111"/>
    <lineage>
        <taxon>Eukaryota</taxon>
        <taxon>Metazoa</taxon>
        <taxon>Ecdysozoa</taxon>
        <taxon>Arthropoda</taxon>
        <taxon>Hexapoda</taxon>
        <taxon>Insecta</taxon>
        <taxon>Pterygota</taxon>
        <taxon>Neoptera</taxon>
        <taxon>Endopterygota</taxon>
        <taxon>Lepidoptera</taxon>
        <taxon>Glossata</taxon>
        <taxon>Ditrysia</taxon>
        <taxon>Noctuoidea</taxon>
        <taxon>Noctuidae</taxon>
        <taxon>Plusiinae</taxon>
        <taxon>Trichoplusia</taxon>
    </lineage>
</organism>
<dbReference type="Proteomes" id="UP000322000">
    <property type="component" value="Chromosome 3"/>
</dbReference>
<accession>A0A7E5V8B0</accession>
<reference evidence="2" key="1">
    <citation type="submission" date="2025-08" db="UniProtKB">
        <authorList>
            <consortium name="RefSeq"/>
        </authorList>
    </citation>
    <scope>IDENTIFICATION</scope>
</reference>
<gene>
    <name evidence="2" type="primary">LOC113491647</name>
</gene>
<dbReference type="InParanoid" id="A0A7E5V8B0"/>
<dbReference type="OrthoDB" id="7412149at2759"/>
<name>A0A7E5V8B0_TRINI</name>
<evidence type="ECO:0000313" key="1">
    <source>
        <dbReference type="Proteomes" id="UP000322000"/>
    </source>
</evidence>
<dbReference type="KEGG" id="tnl:113491647"/>
<proteinExistence type="predicted"/>
<dbReference type="RefSeq" id="XP_026724521.1">
    <property type="nucleotide sequence ID" value="XM_026868720.1"/>
</dbReference>
<dbReference type="AlphaFoldDB" id="A0A7E5V8B0"/>
<protein>
    <submittedName>
        <fullName evidence="2">Uncharacterized protein LOC113491647</fullName>
    </submittedName>
</protein>
<keyword evidence="1" id="KW-1185">Reference proteome</keyword>
<sequence>MEKLRFDFCVKTAADGKSNIICITSIGTPGGLTFGVPDEYQPANLHQVITNTSYYAKIKKTLNKRHQKRKIWISLTNEISRVYLDEEQNMQFKDFYLEEIDENTNDPKPFIESSNKTLEKLLETLLDDKQKKNETRNLGKIAKDFVLEKFTGKNSNAHQWIKEFNKECERFHIDEDQKKIEILKQFLEYPSVNWYSCMLMKFTIESEWMKWEKNFCETFGNKGWSPIRYALGFKYQTGSLLEYALKKEKLLLEVRKTIDTGTLIDLISVGLPNYLSDKIDRETLHQTEDLYNEIGKLEHLVGRNKNEKKNHLYTDIKTKRNEEKKPCPICVNEKKGKRFHPEENCWFNAKNQKYAVKSVNNSELEVELNEENPKN</sequence>
<dbReference type="GeneID" id="113491647"/>